<dbReference type="AlphaFoldDB" id="A0A5M9MWB0"/>
<reference evidence="2 3" key="1">
    <citation type="submission" date="2019-08" db="EMBL/GenBank/DDBJ databases">
        <title>The genome sequence of a newly discovered highly antifungal drug resistant Aspergillus species, Aspergillus tanneri NIH 1004.</title>
        <authorList>
            <person name="Mounaud S."/>
            <person name="Singh I."/>
            <person name="Joardar V."/>
            <person name="Pakala S."/>
            <person name="Pakala S."/>
            <person name="Venepally P."/>
            <person name="Chung J.K."/>
            <person name="Losada L."/>
            <person name="Nierman W.C."/>
        </authorList>
    </citation>
    <scope>NUCLEOTIDE SEQUENCE [LARGE SCALE GENOMIC DNA]</scope>
    <source>
        <strain evidence="2 3">NIH1004</strain>
    </source>
</reference>
<evidence type="ECO:0000256" key="1">
    <source>
        <dbReference type="SAM" id="MobiDB-lite"/>
    </source>
</evidence>
<dbReference type="RefSeq" id="XP_033426098.1">
    <property type="nucleotide sequence ID" value="XM_033570066.1"/>
</dbReference>
<comment type="caution">
    <text evidence="2">The sequence shown here is derived from an EMBL/GenBank/DDBJ whole genome shotgun (WGS) entry which is preliminary data.</text>
</comment>
<feature type="compositionally biased region" description="Polar residues" evidence="1">
    <location>
        <begin position="308"/>
        <end position="327"/>
    </location>
</feature>
<proteinExistence type="predicted"/>
<sequence>MTPAQRAAQIVKARDKEMWSLWLSQSNKSEAQASKAHSPGAPQPFQPLGPLLGDTHHLQFYRQLLVSLLPENTWHKLTQHIATKFSDKITLDNTLLEKINGQAELSSNDYITALKSALLQLPFQDLKLSVCNNRNAFGGTEYRVIEKILDAWMLGTGNRQPQPGWFSGSRQCKDAGGTNTEKSCSYSIDAVAAVQHTKLSPASTLRPKKPTGGIEKRRRGRPSGSGALWRKGPGKIEPEDKNRVHGTYAELLRQSVSSEDISPSREKKFSPSGAGFFSRRLNEDQGPTGEKKRRRSTLTKAASFFINAKNSLTLNGTQETPSISTSLRSRKKPTTGEDGPGPECLSRVIQ</sequence>
<protein>
    <submittedName>
        <fullName evidence="2">Protein phosphatase 2C 1</fullName>
    </submittedName>
</protein>
<dbReference type="Proteomes" id="UP000324241">
    <property type="component" value="Unassembled WGS sequence"/>
</dbReference>
<name>A0A5M9MWB0_9EURO</name>
<dbReference type="GeneID" id="54328114"/>
<feature type="compositionally biased region" description="Basic and acidic residues" evidence="1">
    <location>
        <begin position="234"/>
        <end position="243"/>
    </location>
</feature>
<evidence type="ECO:0000313" key="2">
    <source>
        <dbReference type="EMBL" id="KAA8646737.1"/>
    </source>
</evidence>
<feature type="region of interest" description="Disordered" evidence="1">
    <location>
        <begin position="255"/>
        <end position="350"/>
    </location>
</feature>
<dbReference type="EMBL" id="QUQM01000004">
    <property type="protein sequence ID" value="KAA8646737.1"/>
    <property type="molecule type" value="Genomic_DNA"/>
</dbReference>
<gene>
    <name evidence="2" type="primary">PTC1_2</name>
    <name evidence="2" type="ORF">ATNIH1004_005412</name>
</gene>
<organism evidence="2 3">
    <name type="scientific">Aspergillus tanneri</name>
    <dbReference type="NCBI Taxonomy" id="1220188"/>
    <lineage>
        <taxon>Eukaryota</taxon>
        <taxon>Fungi</taxon>
        <taxon>Dikarya</taxon>
        <taxon>Ascomycota</taxon>
        <taxon>Pezizomycotina</taxon>
        <taxon>Eurotiomycetes</taxon>
        <taxon>Eurotiomycetidae</taxon>
        <taxon>Eurotiales</taxon>
        <taxon>Aspergillaceae</taxon>
        <taxon>Aspergillus</taxon>
        <taxon>Aspergillus subgen. Circumdati</taxon>
    </lineage>
</organism>
<accession>A0A5M9MWB0</accession>
<feature type="region of interest" description="Disordered" evidence="1">
    <location>
        <begin position="198"/>
        <end position="243"/>
    </location>
</feature>
<evidence type="ECO:0000313" key="3">
    <source>
        <dbReference type="Proteomes" id="UP000324241"/>
    </source>
</evidence>